<dbReference type="EMBL" id="GG657754">
    <property type="protein sequence ID" value="EFL25842.1"/>
    <property type="molecule type" value="Genomic_DNA"/>
</dbReference>
<evidence type="ECO:0000313" key="1">
    <source>
        <dbReference type="EMBL" id="EFL25842.1"/>
    </source>
</evidence>
<name>D9WMD9_9ACTN</name>
<dbReference type="Proteomes" id="UP000003963">
    <property type="component" value="Unassembled WGS sequence"/>
</dbReference>
<dbReference type="HOGENOM" id="CLU_090338_0_0_11"/>
<accession>D9WMD9</accession>
<gene>
    <name evidence="1" type="ORF">SSOG_05556</name>
</gene>
<protein>
    <submittedName>
        <fullName evidence="1">Uncharacterized protein</fullName>
    </submittedName>
</protein>
<proteinExistence type="predicted"/>
<reference evidence="1 2" key="1">
    <citation type="submission" date="2009-02" db="EMBL/GenBank/DDBJ databases">
        <title>Annotation of Streptomyces hygroscopicus strain ATCC 53653.</title>
        <authorList>
            <consortium name="The Broad Institute Genome Sequencing Platform"/>
            <consortium name="Broad Institute Microbial Sequencing Center"/>
            <person name="Fischbach M."/>
            <person name="Godfrey P."/>
            <person name="Ward D."/>
            <person name="Young S."/>
            <person name="Zeng Q."/>
            <person name="Koehrsen M."/>
            <person name="Alvarado L."/>
            <person name="Berlin A.M."/>
            <person name="Bochicchio J."/>
            <person name="Borenstein D."/>
            <person name="Chapman S.B."/>
            <person name="Chen Z."/>
            <person name="Engels R."/>
            <person name="Freedman E."/>
            <person name="Gellesch M."/>
            <person name="Goldberg J."/>
            <person name="Griggs A."/>
            <person name="Gujja S."/>
            <person name="Heilman E.R."/>
            <person name="Heiman D.I."/>
            <person name="Hepburn T.A."/>
            <person name="Howarth C."/>
            <person name="Jen D."/>
            <person name="Larson L."/>
            <person name="Lewis B."/>
            <person name="Mehta T."/>
            <person name="Park D."/>
            <person name="Pearson M."/>
            <person name="Richards J."/>
            <person name="Roberts A."/>
            <person name="Saif S."/>
            <person name="Shea T.D."/>
            <person name="Shenoy N."/>
            <person name="Sisk P."/>
            <person name="Stolte C."/>
            <person name="Sykes S.N."/>
            <person name="Thomson T."/>
            <person name="Walk T."/>
            <person name="White J."/>
            <person name="Yandava C."/>
            <person name="Straight P."/>
            <person name="Clardy J."/>
            <person name="Hung D."/>
            <person name="Kolter R."/>
            <person name="Mekalanos J."/>
            <person name="Walker S."/>
            <person name="Walsh C.T."/>
            <person name="Wieland-Brown L.C."/>
            <person name="Haas B."/>
            <person name="Nusbaum C."/>
            <person name="Birren B."/>
        </authorList>
    </citation>
    <scope>NUCLEOTIDE SEQUENCE [LARGE SCALE GENOMIC DNA]</scope>
    <source>
        <strain evidence="1 2">ATCC 53653</strain>
    </source>
</reference>
<organism evidence="1 2">
    <name type="scientific">Streptomyces himastatinicus ATCC 53653</name>
    <dbReference type="NCBI Taxonomy" id="457427"/>
    <lineage>
        <taxon>Bacteria</taxon>
        <taxon>Bacillati</taxon>
        <taxon>Actinomycetota</taxon>
        <taxon>Actinomycetes</taxon>
        <taxon>Kitasatosporales</taxon>
        <taxon>Streptomycetaceae</taxon>
        <taxon>Streptomyces</taxon>
        <taxon>Streptomyces violaceusniger group</taxon>
    </lineage>
</organism>
<keyword evidence="2" id="KW-1185">Reference proteome</keyword>
<dbReference type="STRING" id="457427.SSOG_05556"/>
<dbReference type="OrthoDB" id="4303187at2"/>
<dbReference type="RefSeq" id="WP_009717642.1">
    <property type="nucleotide sequence ID" value="NZ_GG657754.1"/>
</dbReference>
<sequence length="187" mass="21373">MSPLERDSWNSAALRLFDDKYSLVITGPRKHPDWHQDVIAVLQREVEDPRGWISLDWEIEHDQTEHGPAFPFRSITTDYLAEHLHEITVTSASHLLVTMTDDWFSVKNIPDFPDRRGELLADSRTLLSRYGATPACYTTSISARTTRDPDFFTKTSAGVEFTDFIMDLGLVVVSETEVGVFWSFNAY</sequence>
<dbReference type="AlphaFoldDB" id="D9WMD9"/>
<evidence type="ECO:0000313" key="2">
    <source>
        <dbReference type="Proteomes" id="UP000003963"/>
    </source>
</evidence>